<dbReference type="InParanoid" id="C5K998"/>
<dbReference type="Proteomes" id="UP000007800">
    <property type="component" value="Unassembled WGS sequence"/>
</dbReference>
<proteinExistence type="predicted"/>
<evidence type="ECO:0000313" key="1">
    <source>
        <dbReference type="EMBL" id="EER18939.1"/>
    </source>
</evidence>
<dbReference type="AlphaFoldDB" id="C5K998"/>
<dbReference type="RefSeq" id="XP_002787143.1">
    <property type="nucleotide sequence ID" value="XM_002787097.1"/>
</dbReference>
<reference evidence="1 2" key="1">
    <citation type="submission" date="2008-07" db="EMBL/GenBank/DDBJ databases">
        <authorList>
            <person name="El-Sayed N."/>
            <person name="Caler E."/>
            <person name="Inman J."/>
            <person name="Amedeo P."/>
            <person name="Hass B."/>
            <person name="Wortman J."/>
        </authorList>
    </citation>
    <scope>NUCLEOTIDE SEQUENCE [LARGE SCALE GENOMIC DNA]</scope>
    <source>
        <strain evidence="2">ATCC 50983 / TXsc</strain>
    </source>
</reference>
<sequence length="153" mass="16934">MGCACRLPTAQEAVKLKAVAQESGLFCKEAKRLNPKISLLLPRGRIDRSGVEDLHREIVEFNRDILGPNIGNIKIRRVMGSRVILEMPTDVYVLYRNSGSRIFCKGGSMGGRDYIYVRQGYNCGSVHNTAAPYCDPGKIQCTRCGGTDHSLQD</sequence>
<name>C5K998_PERM5</name>
<dbReference type="OrthoDB" id="196607at2759"/>
<gene>
    <name evidence="1" type="ORF">Pmar_PMAR022046</name>
</gene>
<accession>C5K998</accession>
<protein>
    <submittedName>
        <fullName evidence="1">Uncharacterized protein</fullName>
    </submittedName>
</protein>
<dbReference type="GeneID" id="9049423"/>
<evidence type="ECO:0000313" key="2">
    <source>
        <dbReference type="Proteomes" id="UP000007800"/>
    </source>
</evidence>
<keyword evidence="2" id="KW-1185">Reference proteome</keyword>
<dbReference type="EMBL" id="GG671439">
    <property type="protein sequence ID" value="EER18939.1"/>
    <property type="molecule type" value="Genomic_DNA"/>
</dbReference>
<organism evidence="2">
    <name type="scientific">Perkinsus marinus (strain ATCC 50983 / TXsc)</name>
    <dbReference type="NCBI Taxonomy" id="423536"/>
    <lineage>
        <taxon>Eukaryota</taxon>
        <taxon>Sar</taxon>
        <taxon>Alveolata</taxon>
        <taxon>Perkinsozoa</taxon>
        <taxon>Perkinsea</taxon>
        <taxon>Perkinsida</taxon>
        <taxon>Perkinsidae</taxon>
        <taxon>Perkinsus</taxon>
    </lineage>
</organism>